<evidence type="ECO:0000313" key="2">
    <source>
        <dbReference type="Proteomes" id="UP001589595"/>
    </source>
</evidence>
<evidence type="ECO:0000313" key="1">
    <source>
        <dbReference type="EMBL" id="MFB9825094.1"/>
    </source>
</evidence>
<dbReference type="GeneID" id="67211478"/>
<accession>A0ABD5MMP2</accession>
<dbReference type="InterPro" id="IPR007362">
    <property type="entry name" value="DUF429"/>
</dbReference>
<name>A0ABD5MMP2_9EURY</name>
<organism evidence="1 2">
    <name type="scientific">Halobaculum roseum</name>
    <dbReference type="NCBI Taxonomy" id="2175149"/>
    <lineage>
        <taxon>Archaea</taxon>
        <taxon>Methanobacteriati</taxon>
        <taxon>Methanobacteriota</taxon>
        <taxon>Stenosarchaea group</taxon>
        <taxon>Halobacteria</taxon>
        <taxon>Halobacteriales</taxon>
        <taxon>Haloferacaceae</taxon>
        <taxon>Halobaculum</taxon>
    </lineage>
</organism>
<dbReference type="Proteomes" id="UP001589595">
    <property type="component" value="Unassembled WGS sequence"/>
</dbReference>
<comment type="caution">
    <text evidence="1">The sequence shown here is derived from an EMBL/GenBank/DDBJ whole genome shotgun (WGS) entry which is preliminary data.</text>
</comment>
<dbReference type="AlphaFoldDB" id="A0ABD5MMP2"/>
<dbReference type="Pfam" id="PF04250">
    <property type="entry name" value="DUF429"/>
    <property type="match status" value="1"/>
</dbReference>
<gene>
    <name evidence="1" type="ORF">ACFFOL_13060</name>
</gene>
<keyword evidence="2" id="KW-1185">Reference proteome</keyword>
<sequence>MSTTPWQHIGVDWDSGAWVAVGYPTDGEPAVEIFETIDELWQEHGDSADRIVVDIPIGLCGSLDDPGDCLKHDETLSRRCDRLARKVIGPRSSSVFPSPCRAAVDAASDDATTYSELSETNRDHTGKGLTQQAASITEGIQQVDALLENTAADETVVEGHPEVCFRAFADEDLQFNKSTVQGMVTRLDVMAASTEYEPGTWRDLARQLDGNPGIGTDDLIDALGLALTARAGPDEFQTLPNADPLPTDAKGRPMRIVYRRSEPFAVEPSTN</sequence>
<proteinExistence type="predicted"/>
<reference evidence="1" key="1">
    <citation type="submission" date="2024-09" db="EMBL/GenBank/DDBJ databases">
        <authorList>
            <person name="Sun Q."/>
        </authorList>
    </citation>
    <scope>NUCLEOTIDE SEQUENCE [LARGE SCALE GENOMIC DNA]</scope>
    <source>
        <strain evidence="1">JCM 31273</strain>
    </source>
</reference>
<dbReference type="EMBL" id="JBHMAJ010000008">
    <property type="protein sequence ID" value="MFB9825094.1"/>
    <property type="molecule type" value="Genomic_DNA"/>
</dbReference>
<dbReference type="RefSeq" id="WP_222921360.1">
    <property type="nucleotide sequence ID" value="NZ_CP082286.1"/>
</dbReference>
<protein>
    <submittedName>
        <fullName evidence="1">DUF429 domain-containing protein</fullName>
    </submittedName>
</protein>